<sequence length="89" mass="10002">MQANEVPYGFDLGSRKLNFRPFKPQPYVYLLENQVFCCTCTSRSDPTLRTSEVLPGSAGLVLRKIKYQAKTTRPCISSKSKAKMPCIVP</sequence>
<evidence type="ECO:0000313" key="2">
    <source>
        <dbReference type="Proteomes" id="UP001177023"/>
    </source>
</evidence>
<name>A0AA36FZ84_9BILA</name>
<reference evidence="1" key="1">
    <citation type="submission" date="2023-06" db="EMBL/GenBank/DDBJ databases">
        <authorList>
            <person name="Delattre M."/>
        </authorList>
    </citation>
    <scope>NUCLEOTIDE SEQUENCE</scope>
    <source>
        <strain evidence="1">AF72</strain>
    </source>
</reference>
<evidence type="ECO:0000313" key="1">
    <source>
        <dbReference type="EMBL" id="CAJ0572291.1"/>
    </source>
</evidence>
<organism evidence="1 2">
    <name type="scientific">Mesorhabditis spiculigera</name>
    <dbReference type="NCBI Taxonomy" id="96644"/>
    <lineage>
        <taxon>Eukaryota</taxon>
        <taxon>Metazoa</taxon>
        <taxon>Ecdysozoa</taxon>
        <taxon>Nematoda</taxon>
        <taxon>Chromadorea</taxon>
        <taxon>Rhabditida</taxon>
        <taxon>Rhabditina</taxon>
        <taxon>Rhabditomorpha</taxon>
        <taxon>Rhabditoidea</taxon>
        <taxon>Rhabditidae</taxon>
        <taxon>Mesorhabditinae</taxon>
        <taxon>Mesorhabditis</taxon>
    </lineage>
</organism>
<proteinExistence type="predicted"/>
<dbReference type="Proteomes" id="UP001177023">
    <property type="component" value="Unassembled WGS sequence"/>
</dbReference>
<protein>
    <submittedName>
        <fullName evidence="1">Uncharacterized protein</fullName>
    </submittedName>
</protein>
<gene>
    <name evidence="1" type="ORF">MSPICULIGERA_LOCUS10680</name>
</gene>
<keyword evidence="2" id="KW-1185">Reference proteome</keyword>
<feature type="non-terminal residue" evidence="1">
    <location>
        <position position="1"/>
    </location>
</feature>
<dbReference type="EMBL" id="CATQJA010002595">
    <property type="protein sequence ID" value="CAJ0572291.1"/>
    <property type="molecule type" value="Genomic_DNA"/>
</dbReference>
<dbReference type="AlphaFoldDB" id="A0AA36FZ84"/>
<comment type="caution">
    <text evidence="1">The sequence shown here is derived from an EMBL/GenBank/DDBJ whole genome shotgun (WGS) entry which is preliminary data.</text>
</comment>
<accession>A0AA36FZ84</accession>